<feature type="compositionally biased region" description="Basic and acidic residues" evidence="12">
    <location>
        <begin position="128"/>
        <end position="137"/>
    </location>
</feature>
<name>A0A8B9I5Z0_9AVES</name>
<dbReference type="PANTHER" id="PTHR15356:SF0">
    <property type="entry name" value="NEUROTENSIN_NEUROMEDIN N"/>
    <property type="match status" value="1"/>
</dbReference>
<evidence type="ECO:0000313" key="14">
    <source>
        <dbReference type="Proteomes" id="UP000694426"/>
    </source>
</evidence>
<evidence type="ECO:0000256" key="4">
    <source>
        <dbReference type="ARBA" id="ARBA00016213"/>
    </source>
</evidence>
<keyword evidence="5" id="KW-0964">Secreted</keyword>
<comment type="subunit">
    <text evidence="11">Interacts with NTSR1. Interacts with SORT1. Interacts with SORL1.</text>
</comment>
<evidence type="ECO:0000256" key="1">
    <source>
        <dbReference type="ARBA" id="ARBA00004398"/>
    </source>
</evidence>
<comment type="similarity">
    <text evidence="3">Belongs to the neurotensin family.</text>
</comment>
<feature type="compositionally biased region" description="Acidic residues" evidence="12">
    <location>
        <begin position="138"/>
        <end position="148"/>
    </location>
</feature>
<dbReference type="AlphaFoldDB" id="A0A8B9I5Z0"/>
<evidence type="ECO:0000256" key="10">
    <source>
        <dbReference type="ARBA" id="ARBA00025449"/>
    </source>
</evidence>
<keyword evidence="9" id="KW-0968">Cytoplasmic vesicle</keyword>
<comment type="function">
    <text evidence="10">Neurotensin may play an endocrine or paracrine role in the regulation of fat metabolism. It causes contraction of smooth muscle.</text>
</comment>
<dbReference type="GO" id="GO:0030133">
    <property type="term" value="C:transport vesicle"/>
    <property type="evidence" value="ECO:0007669"/>
    <property type="project" value="UniProtKB-SubCell"/>
</dbReference>
<dbReference type="Proteomes" id="UP000694426">
    <property type="component" value="Unplaced"/>
</dbReference>
<sequence>MEFMFPAARACCPAGCAGPSLASGKAKRAKTAHQTPAARGSAPSAGGCPSNCGNFFFSLTMNIHIHVSGGFPSSGDSSQPGRARSGGAARVGVWGGAAARPPARPAGLRVRQAAAGVRAAGRGAAGRGQRERGGGKEGEEEEEEEEGGDGGTAVTSPRGLYSWGRVRVPRLVPAAACQHSAEGAERLSLCVCLSLSPSLPRIYGLYFLEGGAARMRAQLVCVVLLALASCSLCSDSEEEMKALEADLLTNMYTSKINRAKLPYWKTTLLNVCNLVNNMNNQVGETVEADEEDLISGRQFPAGLDGFSLEAMLTVYQLQKVCHSRAFQHWELLQQDAYDLENSSQEKEIMKRKNPYILKRQLHVNKARRPYILKRSSYY</sequence>
<evidence type="ECO:0000256" key="3">
    <source>
        <dbReference type="ARBA" id="ARBA00009827"/>
    </source>
</evidence>
<organism evidence="13 14">
    <name type="scientific">Anser brachyrhynchus</name>
    <name type="common">Pink-footed goose</name>
    <dbReference type="NCBI Taxonomy" id="132585"/>
    <lineage>
        <taxon>Eukaryota</taxon>
        <taxon>Metazoa</taxon>
        <taxon>Chordata</taxon>
        <taxon>Craniata</taxon>
        <taxon>Vertebrata</taxon>
        <taxon>Euteleostomi</taxon>
        <taxon>Archelosauria</taxon>
        <taxon>Archosauria</taxon>
        <taxon>Dinosauria</taxon>
        <taxon>Saurischia</taxon>
        <taxon>Theropoda</taxon>
        <taxon>Coelurosauria</taxon>
        <taxon>Aves</taxon>
        <taxon>Neognathae</taxon>
        <taxon>Galloanserae</taxon>
        <taxon>Anseriformes</taxon>
        <taxon>Anatidae</taxon>
        <taxon>Anserinae</taxon>
        <taxon>Anser</taxon>
    </lineage>
</organism>
<evidence type="ECO:0000256" key="8">
    <source>
        <dbReference type="ARBA" id="ARBA00022858"/>
    </source>
</evidence>
<dbReference type="Pfam" id="PF07421">
    <property type="entry name" value="Pro-NT_NN"/>
    <property type="match status" value="1"/>
</dbReference>
<evidence type="ECO:0000256" key="9">
    <source>
        <dbReference type="ARBA" id="ARBA00023329"/>
    </source>
</evidence>
<gene>
    <name evidence="13" type="primary">NTS</name>
</gene>
<keyword evidence="7" id="KW-0732">Signal</keyword>
<evidence type="ECO:0000256" key="6">
    <source>
        <dbReference type="ARBA" id="ARBA00022685"/>
    </source>
</evidence>
<evidence type="ECO:0000256" key="7">
    <source>
        <dbReference type="ARBA" id="ARBA00022729"/>
    </source>
</evidence>
<comment type="subcellular location">
    <subcellularLocation>
        <location evidence="1">Cytoplasmic vesicle</location>
        <location evidence="1">Secretory vesicle</location>
    </subcellularLocation>
    <subcellularLocation>
        <location evidence="2">Secreted</location>
    </subcellularLocation>
</comment>
<accession>A0A8B9I5Z0</accession>
<dbReference type="GO" id="GO:0005184">
    <property type="term" value="F:neuropeptide hormone activity"/>
    <property type="evidence" value="ECO:0007669"/>
    <property type="project" value="InterPro"/>
</dbReference>
<evidence type="ECO:0000313" key="13">
    <source>
        <dbReference type="Ensembl" id="ENSABRP00000011397.1"/>
    </source>
</evidence>
<keyword evidence="6" id="KW-0165">Cleavage on pair of basic residues</keyword>
<keyword evidence="8" id="KW-0838">Vasoactive</keyword>
<dbReference type="GO" id="GO:0097746">
    <property type="term" value="P:blood vessel diameter maintenance"/>
    <property type="evidence" value="ECO:0007669"/>
    <property type="project" value="UniProtKB-KW"/>
</dbReference>
<evidence type="ECO:0000256" key="11">
    <source>
        <dbReference type="ARBA" id="ARBA00046937"/>
    </source>
</evidence>
<dbReference type="GeneTree" id="ENSGT00640000091574"/>
<dbReference type="PRINTS" id="PR01668">
    <property type="entry name" value="NEUROTENSIN"/>
</dbReference>
<dbReference type="PANTHER" id="PTHR15356">
    <property type="entry name" value="NEUROTENSIN/NEUROMEDIN N"/>
    <property type="match status" value="1"/>
</dbReference>
<proteinExistence type="inferred from homology"/>
<evidence type="ECO:0000256" key="2">
    <source>
        <dbReference type="ARBA" id="ARBA00004613"/>
    </source>
</evidence>
<dbReference type="InterPro" id="IPR008055">
    <property type="entry name" value="NeurotensiN"/>
</dbReference>
<dbReference type="Ensembl" id="ENSABRT00000016303.1">
    <property type="protein sequence ID" value="ENSABRP00000011397.1"/>
    <property type="gene ID" value="ENSABRG00000010234.1"/>
</dbReference>
<reference evidence="13" key="1">
    <citation type="submission" date="2025-08" db="UniProtKB">
        <authorList>
            <consortium name="Ensembl"/>
        </authorList>
    </citation>
    <scope>IDENTIFICATION</scope>
</reference>
<reference evidence="13" key="2">
    <citation type="submission" date="2025-09" db="UniProtKB">
        <authorList>
            <consortium name="Ensembl"/>
        </authorList>
    </citation>
    <scope>IDENTIFICATION</scope>
</reference>
<keyword evidence="14" id="KW-1185">Reference proteome</keyword>
<dbReference type="GO" id="GO:0005576">
    <property type="term" value="C:extracellular region"/>
    <property type="evidence" value="ECO:0007669"/>
    <property type="project" value="UniProtKB-SubCell"/>
</dbReference>
<protein>
    <recommendedName>
        <fullName evidence="4">Neurotensin/neuromedin N</fullName>
    </recommendedName>
</protein>
<evidence type="ECO:0000256" key="5">
    <source>
        <dbReference type="ARBA" id="ARBA00022525"/>
    </source>
</evidence>
<feature type="region of interest" description="Disordered" evidence="12">
    <location>
        <begin position="114"/>
        <end position="158"/>
    </location>
</feature>
<dbReference type="GO" id="GO:0043679">
    <property type="term" value="C:axon terminus"/>
    <property type="evidence" value="ECO:0007669"/>
    <property type="project" value="TreeGrafter"/>
</dbReference>
<evidence type="ECO:0000256" key="12">
    <source>
        <dbReference type="SAM" id="MobiDB-lite"/>
    </source>
</evidence>